<reference evidence="1" key="3">
    <citation type="submission" date="2025-09" db="UniProtKB">
        <authorList>
            <consortium name="Ensembl"/>
        </authorList>
    </citation>
    <scope>IDENTIFICATION</scope>
</reference>
<organism evidence="1 2">
    <name type="scientific">Ciona savignyi</name>
    <name type="common">Pacific transparent sea squirt</name>
    <dbReference type="NCBI Taxonomy" id="51511"/>
    <lineage>
        <taxon>Eukaryota</taxon>
        <taxon>Metazoa</taxon>
        <taxon>Chordata</taxon>
        <taxon>Tunicata</taxon>
        <taxon>Ascidiacea</taxon>
        <taxon>Phlebobranchia</taxon>
        <taxon>Cionidae</taxon>
        <taxon>Ciona</taxon>
    </lineage>
</organism>
<evidence type="ECO:0000313" key="2">
    <source>
        <dbReference type="Proteomes" id="UP000007875"/>
    </source>
</evidence>
<dbReference type="HOGENOM" id="CLU_3177764_0_0_1"/>
<reference evidence="2" key="1">
    <citation type="submission" date="2003-08" db="EMBL/GenBank/DDBJ databases">
        <authorList>
            <person name="Birren B."/>
            <person name="Nusbaum C."/>
            <person name="Abebe A."/>
            <person name="Abouelleil A."/>
            <person name="Adekoya E."/>
            <person name="Ait-zahra M."/>
            <person name="Allen N."/>
            <person name="Allen T."/>
            <person name="An P."/>
            <person name="Anderson M."/>
            <person name="Anderson S."/>
            <person name="Arachchi H."/>
            <person name="Armbruster J."/>
            <person name="Bachantsang P."/>
            <person name="Baldwin J."/>
            <person name="Barry A."/>
            <person name="Bayul T."/>
            <person name="Blitshsteyn B."/>
            <person name="Bloom T."/>
            <person name="Blye J."/>
            <person name="Boguslavskiy L."/>
            <person name="Borowsky M."/>
            <person name="Boukhgalter B."/>
            <person name="Brunache A."/>
            <person name="Butler J."/>
            <person name="Calixte N."/>
            <person name="Calvo S."/>
            <person name="Camarata J."/>
            <person name="Campo K."/>
            <person name="Chang J."/>
            <person name="Cheshatsang Y."/>
            <person name="Citroen M."/>
            <person name="Collymore A."/>
            <person name="Considine T."/>
            <person name="Cook A."/>
            <person name="Cooke P."/>
            <person name="Corum B."/>
            <person name="Cuomo C."/>
            <person name="David R."/>
            <person name="Dawoe T."/>
            <person name="Degray S."/>
            <person name="Dodge S."/>
            <person name="Dooley K."/>
            <person name="Dorje P."/>
            <person name="Dorjee K."/>
            <person name="Dorris L."/>
            <person name="Duffey N."/>
            <person name="Dupes A."/>
            <person name="Elkins T."/>
            <person name="Engels R."/>
            <person name="Erickson J."/>
            <person name="Farina A."/>
            <person name="Faro S."/>
            <person name="Ferreira P."/>
            <person name="Fischer H."/>
            <person name="Fitzgerald M."/>
            <person name="Foley K."/>
            <person name="Gage D."/>
            <person name="Galagan J."/>
            <person name="Gearin G."/>
            <person name="Gnerre S."/>
            <person name="Gnirke A."/>
            <person name="Goyette A."/>
            <person name="Graham J."/>
            <person name="Grandbois E."/>
            <person name="Gyaltsen K."/>
            <person name="Hafez N."/>
            <person name="Hagopian D."/>
            <person name="Hagos B."/>
            <person name="Hall J."/>
            <person name="Hatcher B."/>
            <person name="Heller A."/>
            <person name="Higgins H."/>
            <person name="Honan T."/>
            <person name="Horn A."/>
            <person name="Houde N."/>
            <person name="Hughes L."/>
            <person name="Hulme W."/>
            <person name="Husby E."/>
            <person name="Iliev I."/>
            <person name="Jaffe D."/>
            <person name="Jones C."/>
            <person name="Kamal M."/>
            <person name="Kamat A."/>
            <person name="Kamvysselis M."/>
            <person name="Karlsson E."/>
            <person name="Kells C."/>
            <person name="Kieu A."/>
            <person name="Kisner P."/>
            <person name="Kodira C."/>
            <person name="Kulbokas E."/>
            <person name="Labutti K."/>
            <person name="Lama D."/>
            <person name="Landers T."/>
            <person name="Leger J."/>
            <person name="Levine S."/>
            <person name="Lewis D."/>
            <person name="Lewis T."/>
            <person name="Lindblad-toh K."/>
            <person name="Liu X."/>
            <person name="Lokyitsang T."/>
            <person name="Lokyitsang Y."/>
            <person name="Lucien O."/>
            <person name="Lui A."/>
            <person name="Ma L.J."/>
            <person name="Mabbitt R."/>
            <person name="Macdonald J."/>
            <person name="Maclean C."/>
            <person name="Major J."/>
            <person name="Manning J."/>
            <person name="Marabella R."/>
            <person name="Maru K."/>
            <person name="Matthews C."/>
            <person name="Mauceli E."/>
            <person name="Mccarthy M."/>
            <person name="Mcdonough S."/>
            <person name="Mcghee T."/>
            <person name="Meldrim J."/>
            <person name="Meneus L."/>
            <person name="Mesirov J."/>
            <person name="Mihalev A."/>
            <person name="Mihova T."/>
            <person name="Mikkelsen T."/>
            <person name="Mlenga V."/>
            <person name="Moru K."/>
            <person name="Mozes J."/>
            <person name="Mulrain L."/>
            <person name="Munson G."/>
            <person name="Naylor J."/>
            <person name="Newes C."/>
            <person name="Nguyen C."/>
            <person name="Nguyen N."/>
            <person name="Nguyen T."/>
            <person name="Nicol R."/>
            <person name="Nielsen C."/>
            <person name="Nizzari M."/>
            <person name="Norbu C."/>
            <person name="Norbu N."/>
            <person name="O'donnell P."/>
            <person name="Okoawo O."/>
            <person name="O'leary S."/>
            <person name="Omotosho B."/>
            <person name="O'neill K."/>
            <person name="Osman S."/>
            <person name="Parker S."/>
            <person name="Perrin D."/>
            <person name="Phunkhang P."/>
            <person name="Piqani B."/>
            <person name="Purcell S."/>
            <person name="Rachupka T."/>
            <person name="Ramasamy U."/>
            <person name="Rameau R."/>
            <person name="Ray V."/>
            <person name="Raymond C."/>
            <person name="Retta R."/>
            <person name="Richardson S."/>
            <person name="Rise C."/>
            <person name="Rodriguez J."/>
            <person name="Rogers J."/>
            <person name="Rogov P."/>
            <person name="Rutman M."/>
            <person name="Schupbach R."/>
            <person name="Seaman C."/>
            <person name="Settipalli S."/>
            <person name="Sharpe T."/>
            <person name="Sheridan J."/>
            <person name="Sherpa N."/>
            <person name="Shi J."/>
            <person name="Smirnov S."/>
            <person name="Smith C."/>
            <person name="Sougnez C."/>
            <person name="Spencer B."/>
            <person name="Stalker J."/>
            <person name="Stange-thomann N."/>
            <person name="Stavropoulos S."/>
            <person name="Stetson K."/>
            <person name="Stone C."/>
            <person name="Stone S."/>
            <person name="Stubbs M."/>
            <person name="Talamas J."/>
            <person name="Tchuinga P."/>
            <person name="Tenzing P."/>
            <person name="Tesfaye S."/>
            <person name="Theodore J."/>
            <person name="Thoulutsang Y."/>
            <person name="Topham K."/>
            <person name="Towey S."/>
            <person name="Tsamla T."/>
            <person name="Tsomo N."/>
            <person name="Vallee D."/>
            <person name="Vassiliev H."/>
            <person name="Venkataraman V."/>
            <person name="Vinson J."/>
            <person name="Vo A."/>
            <person name="Wade C."/>
            <person name="Wang S."/>
            <person name="Wangchuk T."/>
            <person name="Wangdi T."/>
            <person name="Whittaker C."/>
            <person name="Wilkinson J."/>
            <person name="Wu Y."/>
            <person name="Wyman D."/>
            <person name="Yadav S."/>
            <person name="Yang S."/>
            <person name="Yang X."/>
            <person name="Yeager S."/>
            <person name="Yee E."/>
            <person name="Young G."/>
            <person name="Zainoun J."/>
            <person name="Zembeck L."/>
            <person name="Zimmer A."/>
            <person name="Zody M."/>
            <person name="Lander E."/>
        </authorList>
    </citation>
    <scope>NUCLEOTIDE SEQUENCE [LARGE SCALE GENOMIC DNA]</scope>
</reference>
<sequence length="47" mass="5131">RAVGFHPRTDVFAVGSNSQILKICSLPRTQYTGNHAELMGTGLSHVY</sequence>
<keyword evidence="2" id="KW-1185">Reference proteome</keyword>
<proteinExistence type="predicted"/>
<dbReference type="InParanoid" id="H2YGS1"/>
<name>H2YGS1_CIOSA</name>
<accession>H2YGS1</accession>
<dbReference type="AlphaFoldDB" id="H2YGS1"/>
<dbReference type="Ensembl" id="ENSCSAVT00000004586.1">
    <property type="protein sequence ID" value="ENSCSAVP00000004520.1"/>
    <property type="gene ID" value="ENSCSAVG00000002685.1"/>
</dbReference>
<evidence type="ECO:0000313" key="1">
    <source>
        <dbReference type="Ensembl" id="ENSCSAVP00000004520.1"/>
    </source>
</evidence>
<protein>
    <submittedName>
        <fullName evidence="1">Uncharacterized protein</fullName>
    </submittedName>
</protein>
<dbReference type="Proteomes" id="UP000007875">
    <property type="component" value="Unassembled WGS sequence"/>
</dbReference>
<reference evidence="1" key="2">
    <citation type="submission" date="2025-08" db="UniProtKB">
        <authorList>
            <consortium name="Ensembl"/>
        </authorList>
    </citation>
    <scope>IDENTIFICATION</scope>
</reference>